<feature type="region of interest" description="Disordered" evidence="1">
    <location>
        <begin position="1"/>
        <end position="120"/>
    </location>
</feature>
<feature type="compositionally biased region" description="Polar residues" evidence="1">
    <location>
        <begin position="1"/>
        <end position="10"/>
    </location>
</feature>
<protein>
    <submittedName>
        <fullName evidence="2">Uncharacterized protein</fullName>
    </submittedName>
</protein>
<evidence type="ECO:0000313" key="3">
    <source>
        <dbReference type="Proteomes" id="UP000823388"/>
    </source>
</evidence>
<name>A0A8T0UCB8_PANVG</name>
<feature type="compositionally biased region" description="Basic residues" evidence="1">
    <location>
        <begin position="200"/>
        <end position="210"/>
    </location>
</feature>
<evidence type="ECO:0000313" key="2">
    <source>
        <dbReference type="EMBL" id="KAG2619565.1"/>
    </source>
</evidence>
<feature type="compositionally biased region" description="Basic residues" evidence="1">
    <location>
        <begin position="45"/>
        <end position="54"/>
    </location>
</feature>
<dbReference type="EMBL" id="CM029042">
    <property type="protein sequence ID" value="KAG2619565.1"/>
    <property type="molecule type" value="Genomic_DNA"/>
</dbReference>
<sequence>MLQTWFQLNSPADVHSDRCKVGRKKENHLCSDEEDGQEDSGHGGLRPRRRRPTARRQAGAAAVGRRRRCGPVRRAAHGRRPPDGHCAPAGAGARHPGGAAVPAQPHPPGAGAPGRPAGALRRKRVTGTDLEAHQNRFRIPSDGALGRLLPILTPDELDAASLLHDPAPRPRRQHQREPTELENVAADDDGEAQRQEQGKAARKKRQGRRHGGLPVRLVDLAAGASRELLLSRWESTAGTVVKGEGYMGFVRRCSFREHDAVDIWAFKQRAVRLFGAAVCHESHLHLLIVKSGGSQQQCLYCPRQE</sequence>
<gene>
    <name evidence="2" type="ORF">PVAP13_3NG112400</name>
</gene>
<accession>A0A8T0UCB8</accession>
<dbReference type="PANTHER" id="PTHR34397:SF17">
    <property type="entry name" value="OS08G0290200 PROTEIN"/>
    <property type="match status" value="1"/>
</dbReference>
<reference evidence="2" key="1">
    <citation type="submission" date="2020-05" db="EMBL/GenBank/DDBJ databases">
        <title>WGS assembly of Panicum virgatum.</title>
        <authorList>
            <person name="Lovell J.T."/>
            <person name="Jenkins J."/>
            <person name="Shu S."/>
            <person name="Juenger T.E."/>
            <person name="Schmutz J."/>
        </authorList>
    </citation>
    <scope>NUCLEOTIDE SEQUENCE</scope>
    <source>
        <strain evidence="2">AP13</strain>
    </source>
</reference>
<dbReference type="AlphaFoldDB" id="A0A8T0UCB8"/>
<feature type="compositionally biased region" description="Basic residues" evidence="1">
    <location>
        <begin position="64"/>
        <end position="79"/>
    </location>
</feature>
<comment type="caution">
    <text evidence="2">The sequence shown here is derived from an EMBL/GenBank/DDBJ whole genome shotgun (WGS) entry which is preliminary data.</text>
</comment>
<keyword evidence="3" id="KW-1185">Reference proteome</keyword>
<dbReference type="PANTHER" id="PTHR34397">
    <property type="entry name" value="OS05G0237600 PROTEIN"/>
    <property type="match status" value="1"/>
</dbReference>
<proteinExistence type="predicted"/>
<feature type="region of interest" description="Disordered" evidence="1">
    <location>
        <begin position="162"/>
        <end position="210"/>
    </location>
</feature>
<organism evidence="2 3">
    <name type="scientific">Panicum virgatum</name>
    <name type="common">Blackwell switchgrass</name>
    <dbReference type="NCBI Taxonomy" id="38727"/>
    <lineage>
        <taxon>Eukaryota</taxon>
        <taxon>Viridiplantae</taxon>
        <taxon>Streptophyta</taxon>
        <taxon>Embryophyta</taxon>
        <taxon>Tracheophyta</taxon>
        <taxon>Spermatophyta</taxon>
        <taxon>Magnoliopsida</taxon>
        <taxon>Liliopsida</taxon>
        <taxon>Poales</taxon>
        <taxon>Poaceae</taxon>
        <taxon>PACMAD clade</taxon>
        <taxon>Panicoideae</taxon>
        <taxon>Panicodae</taxon>
        <taxon>Paniceae</taxon>
        <taxon>Panicinae</taxon>
        <taxon>Panicum</taxon>
        <taxon>Panicum sect. Hiantes</taxon>
    </lineage>
</organism>
<dbReference type="Proteomes" id="UP000823388">
    <property type="component" value="Chromosome 3N"/>
</dbReference>
<feature type="compositionally biased region" description="Low complexity" evidence="1">
    <location>
        <begin position="87"/>
        <end position="103"/>
    </location>
</feature>
<evidence type="ECO:0000256" key="1">
    <source>
        <dbReference type="SAM" id="MobiDB-lite"/>
    </source>
</evidence>